<feature type="transmembrane region" description="Helical" evidence="19">
    <location>
        <begin position="171"/>
        <end position="194"/>
    </location>
</feature>
<evidence type="ECO:0000256" key="2">
    <source>
        <dbReference type="ARBA" id="ARBA00004651"/>
    </source>
</evidence>
<comment type="pathway">
    <text evidence="3 18">Phospholipid metabolism; CDP-diacylglycerol biosynthesis; CDP-diacylglycerol from sn-glycerol 3-phosphate: step 3/3.</text>
</comment>
<accession>A0A7T5R0R1</accession>
<comment type="pathway">
    <text evidence="4">Lipid metabolism.</text>
</comment>
<comment type="subcellular location">
    <subcellularLocation>
        <location evidence="2">Cell membrane</location>
        <topology evidence="2">Multi-pass membrane protein</topology>
    </subcellularLocation>
</comment>
<evidence type="ECO:0000256" key="18">
    <source>
        <dbReference type="RuleBase" id="RU003938"/>
    </source>
</evidence>
<organism evidence="20 21">
    <name type="scientific">Micavibrio aeruginosavorus</name>
    <dbReference type="NCBI Taxonomy" id="349221"/>
    <lineage>
        <taxon>Bacteria</taxon>
        <taxon>Pseudomonadati</taxon>
        <taxon>Bdellovibrionota</taxon>
        <taxon>Bdellovibrionia</taxon>
        <taxon>Bdellovibrionales</taxon>
        <taxon>Pseudobdellovibrionaceae</taxon>
        <taxon>Micavibrio</taxon>
    </lineage>
</organism>
<evidence type="ECO:0000256" key="3">
    <source>
        <dbReference type="ARBA" id="ARBA00005119"/>
    </source>
</evidence>
<keyword evidence="15 19" id="KW-0472">Membrane</keyword>
<dbReference type="InterPro" id="IPR000374">
    <property type="entry name" value="PC_trans"/>
</dbReference>
<dbReference type="PANTHER" id="PTHR46382">
    <property type="entry name" value="PHOSPHATIDATE CYTIDYLYLTRANSFERASE"/>
    <property type="match status" value="1"/>
</dbReference>
<dbReference type="Proteomes" id="UP000595362">
    <property type="component" value="Chromosome"/>
</dbReference>
<dbReference type="PROSITE" id="PS01315">
    <property type="entry name" value="CDS"/>
    <property type="match status" value="1"/>
</dbReference>
<evidence type="ECO:0000256" key="9">
    <source>
        <dbReference type="ARBA" id="ARBA00022516"/>
    </source>
</evidence>
<evidence type="ECO:0000256" key="13">
    <source>
        <dbReference type="ARBA" id="ARBA00022989"/>
    </source>
</evidence>
<feature type="transmembrane region" description="Helical" evidence="19">
    <location>
        <begin position="131"/>
        <end position="151"/>
    </location>
</feature>
<comment type="catalytic activity">
    <reaction evidence="1 18">
        <text>a 1,2-diacyl-sn-glycero-3-phosphate + CTP + H(+) = a CDP-1,2-diacyl-sn-glycerol + diphosphate</text>
        <dbReference type="Rhea" id="RHEA:16229"/>
        <dbReference type="ChEBI" id="CHEBI:15378"/>
        <dbReference type="ChEBI" id="CHEBI:33019"/>
        <dbReference type="ChEBI" id="CHEBI:37563"/>
        <dbReference type="ChEBI" id="CHEBI:58332"/>
        <dbReference type="ChEBI" id="CHEBI:58608"/>
        <dbReference type="EC" id="2.7.7.41"/>
    </reaction>
</comment>
<protein>
    <recommendedName>
        <fullName evidence="7 18">Phosphatidate cytidylyltransferase</fullName>
        <ecNumber evidence="6 18">2.7.7.41</ecNumber>
    </recommendedName>
</protein>
<keyword evidence="11 18" id="KW-0812">Transmembrane</keyword>
<gene>
    <name evidence="20" type="ORF">HYS17_07210</name>
</gene>
<evidence type="ECO:0000313" key="20">
    <source>
        <dbReference type="EMBL" id="QQG35336.1"/>
    </source>
</evidence>
<evidence type="ECO:0000256" key="4">
    <source>
        <dbReference type="ARBA" id="ARBA00005189"/>
    </source>
</evidence>
<proteinExistence type="inferred from homology"/>
<keyword evidence="9" id="KW-0444">Lipid biosynthesis</keyword>
<evidence type="ECO:0000256" key="12">
    <source>
        <dbReference type="ARBA" id="ARBA00022695"/>
    </source>
</evidence>
<evidence type="ECO:0000256" key="11">
    <source>
        <dbReference type="ARBA" id="ARBA00022692"/>
    </source>
</evidence>
<evidence type="ECO:0000256" key="10">
    <source>
        <dbReference type="ARBA" id="ARBA00022679"/>
    </source>
</evidence>
<dbReference type="EC" id="2.7.7.41" evidence="6 18"/>
<dbReference type="GO" id="GO:0004605">
    <property type="term" value="F:phosphatidate cytidylyltransferase activity"/>
    <property type="evidence" value="ECO:0007669"/>
    <property type="project" value="UniProtKB-EC"/>
</dbReference>
<evidence type="ECO:0000256" key="16">
    <source>
        <dbReference type="ARBA" id="ARBA00023209"/>
    </source>
</evidence>
<evidence type="ECO:0000256" key="6">
    <source>
        <dbReference type="ARBA" id="ARBA00012487"/>
    </source>
</evidence>
<dbReference type="PANTHER" id="PTHR46382:SF1">
    <property type="entry name" value="PHOSPHATIDATE CYTIDYLYLTRANSFERASE"/>
    <property type="match status" value="1"/>
</dbReference>
<evidence type="ECO:0000256" key="1">
    <source>
        <dbReference type="ARBA" id="ARBA00001698"/>
    </source>
</evidence>
<keyword evidence="13 19" id="KW-1133">Transmembrane helix</keyword>
<evidence type="ECO:0000256" key="17">
    <source>
        <dbReference type="ARBA" id="ARBA00023264"/>
    </source>
</evidence>
<dbReference type="UniPathway" id="UPA00557">
    <property type="reaction ID" value="UER00614"/>
</dbReference>
<reference evidence="20 21" key="1">
    <citation type="submission" date="2020-07" db="EMBL/GenBank/DDBJ databases">
        <title>Huge and variable diversity of episymbiotic CPR bacteria and DPANN archaea in groundwater ecosystems.</title>
        <authorList>
            <person name="He C.Y."/>
            <person name="Keren R."/>
            <person name="Whittaker M."/>
            <person name="Farag I.F."/>
            <person name="Doudna J."/>
            <person name="Cate J.H.D."/>
            <person name="Banfield J.F."/>
        </authorList>
    </citation>
    <scope>NUCLEOTIDE SEQUENCE [LARGE SCALE GENOMIC DNA]</scope>
    <source>
        <strain evidence="20">NC_groundwater_70_Ag_B-0.1um_54_66</strain>
    </source>
</reference>
<evidence type="ECO:0000256" key="14">
    <source>
        <dbReference type="ARBA" id="ARBA00023098"/>
    </source>
</evidence>
<feature type="transmembrane region" description="Helical" evidence="19">
    <location>
        <begin position="63"/>
        <end position="84"/>
    </location>
</feature>
<dbReference type="GO" id="GO:0005886">
    <property type="term" value="C:plasma membrane"/>
    <property type="evidence" value="ECO:0007669"/>
    <property type="project" value="UniProtKB-SubCell"/>
</dbReference>
<keyword evidence="12 18" id="KW-0548">Nucleotidyltransferase</keyword>
<dbReference type="AlphaFoldDB" id="A0A7T5R0R1"/>
<feature type="transmembrane region" description="Helical" evidence="19">
    <location>
        <begin position="90"/>
        <end position="111"/>
    </location>
</feature>
<evidence type="ECO:0000256" key="19">
    <source>
        <dbReference type="SAM" id="Phobius"/>
    </source>
</evidence>
<dbReference type="EMBL" id="CP066681">
    <property type="protein sequence ID" value="QQG35336.1"/>
    <property type="molecule type" value="Genomic_DNA"/>
</dbReference>
<dbReference type="GO" id="GO:0016024">
    <property type="term" value="P:CDP-diacylglycerol biosynthetic process"/>
    <property type="evidence" value="ECO:0007669"/>
    <property type="project" value="UniProtKB-UniPathway"/>
</dbReference>
<sequence>MNTPAPDSRFSGLAVRAISGLVLAPLMVTIIVAGGFWFIGLMVLSSLVALYEWYGFSKTGPHAMAVLLLGVVYLCVSYSSYVWLRFGFEAGAWLALTVVLCVWASDTGAYFAGKFVGGPKMCPVLSPKKTWAGLAGSVLSCALMLEILLQISPRFAPLINTETGFPPDRAWWGVLLVGAVLGVIGQFGDLFISFFKRRAHLKDTGHIIPGHGGLLDRIDALLLVAPIFLLIYMVCLP</sequence>
<evidence type="ECO:0000256" key="5">
    <source>
        <dbReference type="ARBA" id="ARBA00010185"/>
    </source>
</evidence>
<dbReference type="Pfam" id="PF01148">
    <property type="entry name" value="CTP_transf_1"/>
    <property type="match status" value="1"/>
</dbReference>
<feature type="transmembrane region" description="Helical" evidence="19">
    <location>
        <begin position="214"/>
        <end position="234"/>
    </location>
</feature>
<keyword evidence="8" id="KW-1003">Cell membrane</keyword>
<evidence type="ECO:0000313" key="21">
    <source>
        <dbReference type="Proteomes" id="UP000595362"/>
    </source>
</evidence>
<feature type="transmembrane region" description="Helical" evidence="19">
    <location>
        <begin position="20"/>
        <end position="51"/>
    </location>
</feature>
<comment type="similarity">
    <text evidence="5 18">Belongs to the CDS family.</text>
</comment>
<evidence type="ECO:0000256" key="15">
    <source>
        <dbReference type="ARBA" id="ARBA00023136"/>
    </source>
</evidence>
<keyword evidence="10 18" id="KW-0808">Transferase</keyword>
<keyword evidence="17" id="KW-1208">Phospholipid metabolism</keyword>
<keyword evidence="16" id="KW-0594">Phospholipid biosynthesis</keyword>
<name>A0A7T5R0R1_9BACT</name>
<keyword evidence="14" id="KW-0443">Lipid metabolism</keyword>
<evidence type="ECO:0000256" key="7">
    <source>
        <dbReference type="ARBA" id="ARBA00019373"/>
    </source>
</evidence>
<evidence type="ECO:0000256" key="8">
    <source>
        <dbReference type="ARBA" id="ARBA00022475"/>
    </source>
</evidence>